<protein>
    <submittedName>
        <fullName evidence="1">Uncharacterized protein conserved in bacteria</fullName>
    </submittedName>
</protein>
<dbReference type="NCBIfam" id="NF033600">
    <property type="entry name" value="staphylopine_DH"/>
    <property type="match status" value="1"/>
</dbReference>
<name>A0A239Z3D2_9STAP</name>
<proteinExistence type="predicted"/>
<reference evidence="1 2" key="1">
    <citation type="submission" date="2017-06" db="EMBL/GenBank/DDBJ databases">
        <authorList>
            <consortium name="Pathogen Informatics"/>
        </authorList>
    </citation>
    <scope>NUCLEOTIDE SEQUENCE [LARGE SCALE GENOMIC DNA]</scope>
    <source>
        <strain evidence="1 2">NCTC13839</strain>
    </source>
</reference>
<organism evidence="1 2">
    <name type="scientific">Mammaliicoccus stepanovicii</name>
    <dbReference type="NCBI Taxonomy" id="643214"/>
    <lineage>
        <taxon>Bacteria</taxon>
        <taxon>Bacillati</taxon>
        <taxon>Bacillota</taxon>
        <taxon>Bacilli</taxon>
        <taxon>Bacillales</taxon>
        <taxon>Staphylococcaceae</taxon>
        <taxon>Mammaliicoccus</taxon>
    </lineage>
</organism>
<dbReference type="InterPro" id="IPR053620">
    <property type="entry name" value="Staphylopine_dehydrogenase"/>
</dbReference>
<gene>
    <name evidence="1" type="ORF">SAMEA4384403_01090</name>
</gene>
<accession>A0A239Z3D2</accession>
<dbReference type="Pfam" id="PF10100">
    <property type="entry name" value="Staph_opine_DH"/>
    <property type="match status" value="1"/>
</dbReference>
<evidence type="ECO:0000313" key="2">
    <source>
        <dbReference type="Proteomes" id="UP000242084"/>
    </source>
</evidence>
<dbReference type="EMBL" id="LT906462">
    <property type="protein sequence ID" value="SNV65136.1"/>
    <property type="molecule type" value="Genomic_DNA"/>
</dbReference>
<dbReference type="InterPro" id="IPR016935">
    <property type="entry name" value="Opine_metallophore_DH"/>
</dbReference>
<dbReference type="AlphaFoldDB" id="A0A239Z3D2"/>
<dbReference type="KEGG" id="sste:SAMEA4384403_1090"/>
<keyword evidence="2" id="KW-1185">Reference proteome</keyword>
<evidence type="ECO:0000313" key="1">
    <source>
        <dbReference type="EMBL" id="SNV65136.1"/>
    </source>
</evidence>
<dbReference type="Proteomes" id="UP000242084">
    <property type="component" value="Chromosome 1"/>
</dbReference>
<sequence length="442" mass="50896">MIKDVLIAGTGPTAVQYAVILQKYINANISICGRASISKRAKAFYEAANSENKVEVNVQNSSHLNVEGEATLTYLYKDYNEVNHVFDTLVLAVTADAYRSVIQSLPLKVIENIRQVILVSPTFGSHLIVKGQIEQLNSHSEIEVISFSTYLGDTRHIEDEKTSIVLTTGIKTHLYIGSTNKSSPTMNILISLFKQIGLSLTVTNNPLMAESRNSSLYVHPALFMNSIALNAIFEPTSIPIYVYKLFPEGPITMQLIREMRLMWQEMNTILEHLNITELNLLQFMTEENYPIREETMDKADIHHFESLPAIHQEYLLYVRYTAILIDPFSEPDESGRYFDFSGVPFKTIFRKDDGKLEVPRMPSEDYYRTKIIQGIGHSLQIETPMINRFIDRYEQQVKNYRETHRNEQFSQSFYKQDFAEDITFIQKYLKIKTEVRKVDINE</sequence>
<dbReference type="OrthoDB" id="3652431at2"/>